<evidence type="ECO:0000313" key="4">
    <source>
        <dbReference type="Proteomes" id="UP000764110"/>
    </source>
</evidence>
<reference evidence="3 4" key="1">
    <citation type="submission" date="2020-07" db="EMBL/GenBank/DDBJ databases">
        <title>Metarhizium humberi genome.</title>
        <authorList>
            <person name="Lysoe E."/>
        </authorList>
    </citation>
    <scope>NUCLEOTIDE SEQUENCE [LARGE SCALE GENOMIC DNA]</scope>
    <source>
        <strain evidence="3 4">ESALQ1638</strain>
    </source>
</reference>
<feature type="compositionally biased region" description="Low complexity" evidence="1">
    <location>
        <begin position="94"/>
        <end position="108"/>
    </location>
</feature>
<accession>A0A9P8S4A1</accession>
<evidence type="ECO:0000313" key="3">
    <source>
        <dbReference type="EMBL" id="KAH0593924.1"/>
    </source>
</evidence>
<keyword evidence="4" id="KW-1185">Reference proteome</keyword>
<evidence type="ECO:0000256" key="2">
    <source>
        <dbReference type="SAM" id="SignalP"/>
    </source>
</evidence>
<dbReference type="Proteomes" id="UP000764110">
    <property type="component" value="Unassembled WGS sequence"/>
</dbReference>
<dbReference type="AlphaFoldDB" id="A0A9P8S4A1"/>
<feature type="region of interest" description="Disordered" evidence="1">
    <location>
        <begin position="67"/>
        <end position="117"/>
    </location>
</feature>
<feature type="signal peptide" evidence="2">
    <location>
        <begin position="1"/>
        <end position="18"/>
    </location>
</feature>
<name>A0A9P8S4A1_9HYPO</name>
<protein>
    <submittedName>
        <fullName evidence="3">Uncharacterized protein</fullName>
    </submittedName>
</protein>
<organism evidence="3 4">
    <name type="scientific">Metarhizium humberi</name>
    <dbReference type="NCBI Taxonomy" id="2596975"/>
    <lineage>
        <taxon>Eukaryota</taxon>
        <taxon>Fungi</taxon>
        <taxon>Dikarya</taxon>
        <taxon>Ascomycota</taxon>
        <taxon>Pezizomycotina</taxon>
        <taxon>Sordariomycetes</taxon>
        <taxon>Hypocreomycetidae</taxon>
        <taxon>Hypocreales</taxon>
        <taxon>Clavicipitaceae</taxon>
        <taxon>Metarhizium</taxon>
    </lineage>
</organism>
<feature type="chain" id="PRO_5040493627" evidence="2">
    <location>
        <begin position="19"/>
        <end position="196"/>
    </location>
</feature>
<gene>
    <name evidence="3" type="ORF">MHUMG1_08247</name>
</gene>
<evidence type="ECO:0000256" key="1">
    <source>
        <dbReference type="SAM" id="MobiDB-lite"/>
    </source>
</evidence>
<proteinExistence type="predicted"/>
<sequence>MVRIATVTLVAFATSAFASSHIRIRGGPRVELARRTPAGEDTAAKQQAQMLRDYAKQLEQYAEQLEKGGGTETGNGQPPPNIPSGNGTETGNKRPIPSRRGSSPLSPSAGDYPTGDVLRKDMKTPILLQAFSGHAFVEKGAVHASLDVSATVRTFDKRIHELTGFLLKRLTPISLAKNVTVSPLFAQVRKDALIEF</sequence>
<dbReference type="EMBL" id="JACEFI010000018">
    <property type="protein sequence ID" value="KAH0593924.1"/>
    <property type="molecule type" value="Genomic_DNA"/>
</dbReference>
<keyword evidence="2" id="KW-0732">Signal</keyword>
<comment type="caution">
    <text evidence="3">The sequence shown here is derived from an EMBL/GenBank/DDBJ whole genome shotgun (WGS) entry which is preliminary data.</text>
</comment>